<keyword evidence="2" id="KW-0479">Metal-binding</keyword>
<dbReference type="SUPFAM" id="SSF53850">
    <property type="entry name" value="Periplasmic binding protein-like II"/>
    <property type="match status" value="1"/>
</dbReference>
<sequence>MFRTLALAALLVSTPALAAGPRKTVAVAAAANLNDVARELKQAFAAEQPGVEVALTFGASGNFFAQIQSGAPFDLFLSADREYPAKVVAAGLGAAADERVYAFGKLVAWLPLGSKLDLEHQGLAALADPGVKRIAIANPAVAPFGRATEAAFKAAGVYEAVKGKLVLGASVGQTAQFASAGAVDVAFLPYSLTFGKELAHGRVTPVPEKLYPRIEQSGVVLATAREPAAARAFLAFVTGEKGRAILARYGYGLP</sequence>
<keyword evidence="6" id="KW-1185">Reference proteome</keyword>
<proteinExistence type="inferred from homology"/>
<comment type="similarity">
    <text evidence="1">Belongs to the bacterial solute-binding protein ModA family.</text>
</comment>
<evidence type="ECO:0000256" key="3">
    <source>
        <dbReference type="ARBA" id="ARBA00022729"/>
    </source>
</evidence>
<reference evidence="6" key="1">
    <citation type="journal article" date="2022" name="Int. J. Syst. Evol. Microbiol.">
        <title>Anaeromyxobacter oryzae sp. nov., Anaeromyxobacter diazotrophicus sp. nov. and Anaeromyxobacter paludicola sp. nov., isolated from paddy soils.</title>
        <authorList>
            <person name="Itoh H."/>
            <person name="Xu Z."/>
            <person name="Mise K."/>
            <person name="Masuda Y."/>
            <person name="Ushijima N."/>
            <person name="Hayakawa C."/>
            <person name="Shiratori Y."/>
            <person name="Senoo K."/>
        </authorList>
    </citation>
    <scope>NUCLEOTIDE SEQUENCE [LARGE SCALE GENOMIC DNA]</scope>
    <source>
        <strain evidence="6">Red630</strain>
    </source>
</reference>
<keyword evidence="3 4" id="KW-0732">Signal</keyword>
<dbReference type="InterPro" id="IPR050682">
    <property type="entry name" value="ModA/WtpA"/>
</dbReference>
<dbReference type="Proteomes" id="UP001162734">
    <property type="component" value="Chromosome"/>
</dbReference>
<dbReference type="PANTHER" id="PTHR30632:SF14">
    <property type="entry name" value="TUNGSTATE_MOLYBDATE_CHROMATE-BINDING PROTEIN MODA"/>
    <property type="match status" value="1"/>
</dbReference>
<evidence type="ECO:0000256" key="4">
    <source>
        <dbReference type="SAM" id="SignalP"/>
    </source>
</evidence>
<evidence type="ECO:0000256" key="1">
    <source>
        <dbReference type="ARBA" id="ARBA00009175"/>
    </source>
</evidence>
<dbReference type="Gene3D" id="3.40.190.10">
    <property type="entry name" value="Periplasmic binding protein-like II"/>
    <property type="match status" value="2"/>
</dbReference>
<protein>
    <submittedName>
        <fullName evidence="5">Molybdate ABC transporter substrate-binding protein</fullName>
    </submittedName>
</protein>
<gene>
    <name evidence="5" type="ORF">AMPC_15400</name>
</gene>
<dbReference type="RefSeq" id="WP_248345606.1">
    <property type="nucleotide sequence ID" value="NZ_AP025592.1"/>
</dbReference>
<name>A0ABM7X9C6_9BACT</name>
<accession>A0ABM7X9C6</accession>
<evidence type="ECO:0000256" key="2">
    <source>
        <dbReference type="ARBA" id="ARBA00022723"/>
    </source>
</evidence>
<dbReference type="PIRSF" id="PIRSF004846">
    <property type="entry name" value="ModA"/>
    <property type="match status" value="1"/>
</dbReference>
<dbReference type="CDD" id="cd13539">
    <property type="entry name" value="PBP2_AvModA"/>
    <property type="match status" value="1"/>
</dbReference>
<dbReference type="PANTHER" id="PTHR30632">
    <property type="entry name" value="MOLYBDATE-BINDING PERIPLASMIC PROTEIN"/>
    <property type="match status" value="1"/>
</dbReference>
<organism evidence="5 6">
    <name type="scientific">Anaeromyxobacter paludicola</name>
    <dbReference type="NCBI Taxonomy" id="2918171"/>
    <lineage>
        <taxon>Bacteria</taxon>
        <taxon>Pseudomonadati</taxon>
        <taxon>Myxococcota</taxon>
        <taxon>Myxococcia</taxon>
        <taxon>Myxococcales</taxon>
        <taxon>Cystobacterineae</taxon>
        <taxon>Anaeromyxobacteraceae</taxon>
        <taxon>Anaeromyxobacter</taxon>
    </lineage>
</organism>
<evidence type="ECO:0000313" key="6">
    <source>
        <dbReference type="Proteomes" id="UP001162734"/>
    </source>
</evidence>
<evidence type="ECO:0000313" key="5">
    <source>
        <dbReference type="EMBL" id="BDG08427.1"/>
    </source>
</evidence>
<dbReference type="InterPro" id="IPR005950">
    <property type="entry name" value="ModA"/>
</dbReference>
<feature type="chain" id="PRO_5045193088" evidence="4">
    <location>
        <begin position="19"/>
        <end position="254"/>
    </location>
</feature>
<dbReference type="Pfam" id="PF13531">
    <property type="entry name" value="SBP_bac_11"/>
    <property type="match status" value="1"/>
</dbReference>
<dbReference type="NCBIfam" id="TIGR01256">
    <property type="entry name" value="modA"/>
    <property type="match status" value="1"/>
</dbReference>
<feature type="signal peptide" evidence="4">
    <location>
        <begin position="1"/>
        <end position="18"/>
    </location>
</feature>
<dbReference type="InterPro" id="IPR044084">
    <property type="entry name" value="AvModA-like_subst-bd"/>
</dbReference>
<dbReference type="EMBL" id="AP025592">
    <property type="protein sequence ID" value="BDG08427.1"/>
    <property type="molecule type" value="Genomic_DNA"/>
</dbReference>